<accession>A0ACC2L6U8</accession>
<dbReference type="Proteomes" id="UP001234297">
    <property type="component" value="Chromosome 7"/>
</dbReference>
<dbReference type="EMBL" id="CM056815">
    <property type="protein sequence ID" value="KAJ8629003.1"/>
    <property type="molecule type" value="Genomic_DNA"/>
</dbReference>
<sequence>MDAWRTVVVFVFSVSVCILSTRGSAGRQRAEDFLQSGGGDSQISDSPQPNEEDRVERLWVNCRTSSPARSKLQKLIAVMAPQTKYTLLDCLNRQSFRATVSGGENGSKICKLNEDSAISPAVEPPNYSPAPSHGQAPKTFEEFKPIGDEGSIGSGSGQSVGQDASTARQLRHTKQSKEDDDTDTDADTDTDTPSNTTIIVSIVRNDILTDNGKKDEMPLLTVSSSSTGSSLESFHPGNSVKKEKFEISSFKTK</sequence>
<reference evidence="1 2" key="1">
    <citation type="journal article" date="2022" name="Hortic Res">
        <title>A haplotype resolved chromosomal level avocado genome allows analysis of novel avocado genes.</title>
        <authorList>
            <person name="Nath O."/>
            <person name="Fletcher S.J."/>
            <person name="Hayward A."/>
            <person name="Shaw L.M."/>
            <person name="Masouleh A.K."/>
            <person name="Furtado A."/>
            <person name="Henry R.J."/>
            <person name="Mitter N."/>
        </authorList>
    </citation>
    <scope>NUCLEOTIDE SEQUENCE [LARGE SCALE GENOMIC DNA]</scope>
    <source>
        <strain evidence="2">cv. Hass</strain>
    </source>
</reference>
<proteinExistence type="predicted"/>
<organism evidence="1 2">
    <name type="scientific">Persea americana</name>
    <name type="common">Avocado</name>
    <dbReference type="NCBI Taxonomy" id="3435"/>
    <lineage>
        <taxon>Eukaryota</taxon>
        <taxon>Viridiplantae</taxon>
        <taxon>Streptophyta</taxon>
        <taxon>Embryophyta</taxon>
        <taxon>Tracheophyta</taxon>
        <taxon>Spermatophyta</taxon>
        <taxon>Magnoliopsida</taxon>
        <taxon>Magnoliidae</taxon>
        <taxon>Laurales</taxon>
        <taxon>Lauraceae</taxon>
        <taxon>Persea</taxon>
    </lineage>
</organism>
<name>A0ACC2L6U8_PERAE</name>
<gene>
    <name evidence="1" type="ORF">MRB53_022326</name>
</gene>
<protein>
    <submittedName>
        <fullName evidence="1">Uncharacterized protein</fullName>
    </submittedName>
</protein>
<evidence type="ECO:0000313" key="2">
    <source>
        <dbReference type="Proteomes" id="UP001234297"/>
    </source>
</evidence>
<comment type="caution">
    <text evidence="1">The sequence shown here is derived from an EMBL/GenBank/DDBJ whole genome shotgun (WGS) entry which is preliminary data.</text>
</comment>
<keyword evidence="2" id="KW-1185">Reference proteome</keyword>
<evidence type="ECO:0000313" key="1">
    <source>
        <dbReference type="EMBL" id="KAJ8629003.1"/>
    </source>
</evidence>